<feature type="compositionally biased region" description="Acidic residues" evidence="1">
    <location>
        <begin position="28"/>
        <end position="37"/>
    </location>
</feature>
<evidence type="ECO:0000313" key="2">
    <source>
        <dbReference type="EMBL" id="KAJ8394110.1"/>
    </source>
</evidence>
<proteinExistence type="predicted"/>
<comment type="caution">
    <text evidence="2">The sequence shown here is derived from an EMBL/GenBank/DDBJ whole genome shotgun (WGS) entry which is preliminary data.</text>
</comment>
<dbReference type="Proteomes" id="UP001221898">
    <property type="component" value="Unassembled WGS sequence"/>
</dbReference>
<evidence type="ECO:0000313" key="3">
    <source>
        <dbReference type="Proteomes" id="UP001221898"/>
    </source>
</evidence>
<name>A0AAD7WEY5_9TELE</name>
<dbReference type="AlphaFoldDB" id="A0AAD7WEY5"/>
<keyword evidence="3" id="KW-1185">Reference proteome</keyword>
<sequence>MSPSCQLSRRPVGERPEVQRLPIVRWGDEEEEEEEREEGGTPKTPLGEERSTTPHFTSRCIRQAALGSGSSQYRVVVREKGKQRQVSQLAL</sequence>
<organism evidence="2 3">
    <name type="scientific">Aldrovandia affinis</name>
    <dbReference type="NCBI Taxonomy" id="143900"/>
    <lineage>
        <taxon>Eukaryota</taxon>
        <taxon>Metazoa</taxon>
        <taxon>Chordata</taxon>
        <taxon>Craniata</taxon>
        <taxon>Vertebrata</taxon>
        <taxon>Euteleostomi</taxon>
        <taxon>Actinopterygii</taxon>
        <taxon>Neopterygii</taxon>
        <taxon>Teleostei</taxon>
        <taxon>Notacanthiformes</taxon>
        <taxon>Halosauridae</taxon>
        <taxon>Aldrovandia</taxon>
    </lineage>
</organism>
<feature type="region of interest" description="Disordered" evidence="1">
    <location>
        <begin position="1"/>
        <end position="56"/>
    </location>
</feature>
<reference evidence="2" key="1">
    <citation type="journal article" date="2023" name="Science">
        <title>Genome structures resolve the early diversification of teleost fishes.</title>
        <authorList>
            <person name="Parey E."/>
            <person name="Louis A."/>
            <person name="Montfort J."/>
            <person name="Bouchez O."/>
            <person name="Roques C."/>
            <person name="Iampietro C."/>
            <person name="Lluch J."/>
            <person name="Castinel A."/>
            <person name="Donnadieu C."/>
            <person name="Desvignes T."/>
            <person name="Floi Bucao C."/>
            <person name="Jouanno E."/>
            <person name="Wen M."/>
            <person name="Mejri S."/>
            <person name="Dirks R."/>
            <person name="Jansen H."/>
            <person name="Henkel C."/>
            <person name="Chen W.J."/>
            <person name="Zahm M."/>
            <person name="Cabau C."/>
            <person name="Klopp C."/>
            <person name="Thompson A.W."/>
            <person name="Robinson-Rechavi M."/>
            <person name="Braasch I."/>
            <person name="Lecointre G."/>
            <person name="Bobe J."/>
            <person name="Postlethwait J.H."/>
            <person name="Berthelot C."/>
            <person name="Roest Crollius H."/>
            <person name="Guiguen Y."/>
        </authorList>
    </citation>
    <scope>NUCLEOTIDE SEQUENCE</scope>
    <source>
        <strain evidence="2">NC1722</strain>
    </source>
</reference>
<evidence type="ECO:0000256" key="1">
    <source>
        <dbReference type="SAM" id="MobiDB-lite"/>
    </source>
</evidence>
<accession>A0AAD7WEY5</accession>
<protein>
    <submittedName>
        <fullName evidence="2">Uncharacterized protein</fullName>
    </submittedName>
</protein>
<dbReference type="EMBL" id="JAINUG010000129">
    <property type="protein sequence ID" value="KAJ8394110.1"/>
    <property type="molecule type" value="Genomic_DNA"/>
</dbReference>
<gene>
    <name evidence="2" type="ORF">AAFF_G00049150</name>
</gene>